<dbReference type="PANTHER" id="PTHR12447:SF31">
    <property type="entry name" value="LD31969P"/>
    <property type="match status" value="1"/>
</dbReference>
<dbReference type="PROSITE" id="PS50330">
    <property type="entry name" value="UIM"/>
    <property type="match status" value="1"/>
</dbReference>
<dbReference type="PANTHER" id="PTHR12447">
    <property type="entry name" value="ANKYRIN REPEAT DOMAIN-CONTAINING PROTEIN 13"/>
    <property type="match status" value="1"/>
</dbReference>
<evidence type="ECO:0000256" key="2">
    <source>
        <dbReference type="ARBA" id="ARBA00004603"/>
    </source>
</evidence>
<dbReference type="GO" id="GO:0005770">
    <property type="term" value="C:late endosome"/>
    <property type="evidence" value="ECO:0007669"/>
    <property type="project" value="UniProtKB-SubCell"/>
</dbReference>
<evidence type="ECO:0000313" key="9">
    <source>
        <dbReference type="EMBL" id="CAI5446524.1"/>
    </source>
</evidence>
<feature type="domain" description="Ankyrin repeat" evidence="8">
    <location>
        <begin position="159"/>
        <end position="457"/>
    </location>
</feature>
<keyword evidence="5" id="KW-0472">Membrane</keyword>
<evidence type="ECO:0000256" key="1">
    <source>
        <dbReference type="ARBA" id="ARBA00004236"/>
    </source>
</evidence>
<dbReference type="InterPro" id="IPR055285">
    <property type="entry name" value="ANKRD13_C"/>
</dbReference>
<dbReference type="InterPro" id="IPR036770">
    <property type="entry name" value="Ankyrin_rpt-contain_sf"/>
</dbReference>
<dbReference type="InterPro" id="IPR002110">
    <property type="entry name" value="Ankyrin_rpt"/>
</dbReference>
<keyword evidence="3" id="KW-1003">Cell membrane</keyword>
<dbReference type="GO" id="GO:0005886">
    <property type="term" value="C:plasma membrane"/>
    <property type="evidence" value="ECO:0007669"/>
    <property type="project" value="UniProtKB-SubCell"/>
</dbReference>
<dbReference type="Pfam" id="PF11904">
    <property type="entry name" value="ANKRD13_C"/>
    <property type="match status" value="1"/>
</dbReference>
<evidence type="ECO:0000313" key="10">
    <source>
        <dbReference type="Proteomes" id="UP001152747"/>
    </source>
</evidence>
<sequence>MPLDPKAKIDFPLHWAVFVDDLNELKTLVLDKTTLEIDKIDPRGRSPLMLAVTLGRVECAKILLENGADANSHNKQMWSVSNESVSLGNPDLIRDVIQYRDYQKATRGSRAMKETLEKLKNAPDFFCEMSWDFSSWVPFLTQACPSDTYKIYKQGSSVRIDTTLVSFEGTNWVRGNQSFIFRINAEGFAEFVVLDHDAKSAAVQSLRDDEPFEDFKVSPDSIALRMSTPISTTYIDVDQIGFERTSRGFLSWFSGSETTETIDDYDCRVLAASNVQLVTKKRLEHLSQEDRARLAQEEANSSKALSNIMKMLQTEKSDERTNKNIAGELTAVEYLDPTFIFDSGSDIGRPREVTKKSNSFKATLWMADGFPLSLQEQIVPIIELMAVNSSHFARLHNFIRLQLPAGFPVKIEIPLFHVLSARIGFKNVNEPGKYVTPIGNSDEIMIDQECFNVPSTYFIVSTDDSTFSITWEDVNDPSNARFHPSNRYMPSDEMLLQMAIEQSLQESGNSSENAAISDEQLARALQMQFDSAAQPPSYQPPADTEYLRALRASQAEEEQRRRDEAAYEDELMKVLELSKLDK</sequence>
<feature type="repeat" description="ANK" evidence="7">
    <location>
        <begin position="43"/>
        <end position="75"/>
    </location>
</feature>
<comment type="subcellular location">
    <subcellularLocation>
        <location evidence="1">Cell membrane</location>
    </subcellularLocation>
    <subcellularLocation>
        <location evidence="2">Late endosome</location>
    </subcellularLocation>
</comment>
<dbReference type="Proteomes" id="UP001152747">
    <property type="component" value="Unassembled WGS sequence"/>
</dbReference>
<evidence type="ECO:0000256" key="7">
    <source>
        <dbReference type="PROSITE-ProRule" id="PRU00023"/>
    </source>
</evidence>
<organism evidence="9 10">
    <name type="scientific">Caenorhabditis angaria</name>
    <dbReference type="NCBI Taxonomy" id="860376"/>
    <lineage>
        <taxon>Eukaryota</taxon>
        <taxon>Metazoa</taxon>
        <taxon>Ecdysozoa</taxon>
        <taxon>Nematoda</taxon>
        <taxon>Chromadorea</taxon>
        <taxon>Rhabditida</taxon>
        <taxon>Rhabditina</taxon>
        <taxon>Rhabditomorpha</taxon>
        <taxon>Rhabditoidea</taxon>
        <taxon>Rhabditidae</taxon>
        <taxon>Peloderinae</taxon>
        <taxon>Caenorhabditis</taxon>
    </lineage>
</organism>
<dbReference type="PROSITE" id="PS50297">
    <property type="entry name" value="ANK_REP_REGION"/>
    <property type="match status" value="1"/>
</dbReference>
<dbReference type="InterPro" id="IPR003903">
    <property type="entry name" value="UIM_dom"/>
</dbReference>
<evidence type="ECO:0000256" key="3">
    <source>
        <dbReference type="ARBA" id="ARBA00022475"/>
    </source>
</evidence>
<dbReference type="SMART" id="SM00248">
    <property type="entry name" value="ANK"/>
    <property type="match status" value="2"/>
</dbReference>
<evidence type="ECO:0000256" key="4">
    <source>
        <dbReference type="ARBA" id="ARBA00022737"/>
    </source>
</evidence>
<dbReference type="Pfam" id="PF12796">
    <property type="entry name" value="Ank_2"/>
    <property type="match status" value="1"/>
</dbReference>
<protein>
    <recommendedName>
        <fullName evidence="8">Ankyrin repeat domain-containing protein</fullName>
    </recommendedName>
</protein>
<gene>
    <name evidence="9" type="ORF">CAMP_LOCUS9161</name>
</gene>
<dbReference type="Gene3D" id="1.25.40.20">
    <property type="entry name" value="Ankyrin repeat-containing domain"/>
    <property type="match status" value="1"/>
</dbReference>
<keyword evidence="10" id="KW-1185">Reference proteome</keyword>
<comment type="caution">
    <text evidence="9">The sequence shown here is derived from an EMBL/GenBank/DDBJ whole genome shotgun (WGS) entry which is preliminary data.</text>
</comment>
<accession>A0A9P1IJ89</accession>
<evidence type="ECO:0000256" key="6">
    <source>
        <dbReference type="ARBA" id="ARBA00024956"/>
    </source>
</evidence>
<keyword evidence="4" id="KW-0677">Repeat</keyword>
<reference evidence="9" key="1">
    <citation type="submission" date="2022-11" db="EMBL/GenBank/DDBJ databases">
        <authorList>
            <person name="Kikuchi T."/>
        </authorList>
    </citation>
    <scope>NUCLEOTIDE SEQUENCE</scope>
    <source>
        <strain evidence="9">PS1010</strain>
    </source>
</reference>
<dbReference type="InterPro" id="IPR021832">
    <property type="entry name" value="ANKRD13"/>
</dbReference>
<dbReference type="EMBL" id="CANHGI010000003">
    <property type="protein sequence ID" value="CAI5446524.1"/>
    <property type="molecule type" value="Genomic_DNA"/>
</dbReference>
<proteinExistence type="predicted"/>
<name>A0A9P1IJ89_9PELO</name>
<evidence type="ECO:0000259" key="8">
    <source>
        <dbReference type="Pfam" id="PF11904"/>
    </source>
</evidence>
<dbReference type="OrthoDB" id="1585644at2759"/>
<dbReference type="AlphaFoldDB" id="A0A9P1IJ89"/>
<keyword evidence="7" id="KW-0040">ANK repeat</keyword>
<comment type="function">
    <text evidence="6">Ubiquitin-binding protein that specifically recognizes and binds 'Lys-63'-linked ubiquitin. Does not bind 'Lys-48'-linked ubiquitin. Positively regulates the internalization of ligand-activated EGFR by binding to the Ub moiety of ubiquitinated EGFR at the cell membrane.</text>
</comment>
<dbReference type="PROSITE" id="PS50088">
    <property type="entry name" value="ANK_REPEAT"/>
    <property type="match status" value="1"/>
</dbReference>
<evidence type="ECO:0000256" key="5">
    <source>
        <dbReference type="ARBA" id="ARBA00023136"/>
    </source>
</evidence>
<dbReference type="SUPFAM" id="SSF48403">
    <property type="entry name" value="Ankyrin repeat"/>
    <property type="match status" value="1"/>
</dbReference>